<sequence length="156" mass="16247">MIDRRLMLALPLLAAPAPTPAFAHPANSMAAAIAAGWTARGVRFTADQVAARMAGRTGKAALLALAGATEGADGDEVETIIEIVWDAGTQGPSWPLLLRDLAAGLPGVLQDQAGDWWLLTAHDNGRFTVRHPLTGETRMLAAPTVQLIGRPLIAGA</sequence>
<accession>A0A255Y5Y2</accession>
<keyword evidence="1" id="KW-0732">Signal</keyword>
<feature type="chain" id="PRO_5012874895" evidence="1">
    <location>
        <begin position="24"/>
        <end position="156"/>
    </location>
</feature>
<dbReference type="OrthoDB" id="9893532at2"/>
<dbReference type="AlphaFoldDB" id="A0A255Y5Y2"/>
<reference evidence="2 3" key="1">
    <citation type="submission" date="2017-07" db="EMBL/GenBank/DDBJ databases">
        <title>Sandarakinorhabdus cyanobacteriorum sp. nov., a novel bacterium isolated from cyanobacterial aggregates in a eutrophic lake.</title>
        <authorList>
            <person name="Cai H."/>
        </authorList>
    </citation>
    <scope>NUCLEOTIDE SEQUENCE [LARGE SCALE GENOMIC DNA]</scope>
    <source>
        <strain evidence="2 3">TH057</strain>
    </source>
</reference>
<name>A0A255Y5Y2_9SPHN</name>
<proteinExistence type="predicted"/>
<evidence type="ECO:0000313" key="3">
    <source>
        <dbReference type="Proteomes" id="UP000216991"/>
    </source>
</evidence>
<evidence type="ECO:0000256" key="1">
    <source>
        <dbReference type="SAM" id="SignalP"/>
    </source>
</evidence>
<keyword evidence="3" id="KW-1185">Reference proteome</keyword>
<evidence type="ECO:0000313" key="2">
    <source>
        <dbReference type="EMBL" id="OYQ24662.1"/>
    </source>
</evidence>
<organism evidence="2 3">
    <name type="scientific">Sandarakinorhabdus cyanobacteriorum</name>
    <dbReference type="NCBI Taxonomy" id="1981098"/>
    <lineage>
        <taxon>Bacteria</taxon>
        <taxon>Pseudomonadati</taxon>
        <taxon>Pseudomonadota</taxon>
        <taxon>Alphaproteobacteria</taxon>
        <taxon>Sphingomonadales</taxon>
        <taxon>Sphingosinicellaceae</taxon>
        <taxon>Sandarakinorhabdus</taxon>
    </lineage>
</organism>
<dbReference type="RefSeq" id="WP_094474962.1">
    <property type="nucleotide sequence ID" value="NZ_NOXT01000124.1"/>
</dbReference>
<feature type="signal peptide" evidence="1">
    <location>
        <begin position="1"/>
        <end position="23"/>
    </location>
</feature>
<protein>
    <submittedName>
        <fullName evidence="2">Uncharacterized protein</fullName>
    </submittedName>
</protein>
<gene>
    <name evidence="2" type="ORF">CHU93_14935</name>
</gene>
<dbReference type="Proteomes" id="UP000216991">
    <property type="component" value="Unassembled WGS sequence"/>
</dbReference>
<comment type="caution">
    <text evidence="2">The sequence shown here is derived from an EMBL/GenBank/DDBJ whole genome shotgun (WGS) entry which is preliminary data.</text>
</comment>
<dbReference type="EMBL" id="NOXT01000124">
    <property type="protein sequence ID" value="OYQ24662.1"/>
    <property type="molecule type" value="Genomic_DNA"/>
</dbReference>